<dbReference type="Proteomes" id="UP000600080">
    <property type="component" value="Unassembled WGS sequence"/>
</dbReference>
<accession>A0ABQ2J751</accession>
<evidence type="ECO:0000313" key="3">
    <source>
        <dbReference type="Proteomes" id="UP000600080"/>
    </source>
</evidence>
<protein>
    <submittedName>
        <fullName evidence="2">Uncharacterized protein</fullName>
    </submittedName>
</protein>
<evidence type="ECO:0000256" key="1">
    <source>
        <dbReference type="SAM" id="MobiDB-lite"/>
    </source>
</evidence>
<feature type="compositionally biased region" description="Basic and acidic residues" evidence="1">
    <location>
        <begin position="114"/>
        <end position="126"/>
    </location>
</feature>
<keyword evidence="3" id="KW-1185">Reference proteome</keyword>
<gene>
    <name evidence="2" type="ORF">GCM10012285_17010</name>
</gene>
<comment type="caution">
    <text evidence="2">The sequence shown here is derived from an EMBL/GenBank/DDBJ whole genome shotgun (WGS) entry which is preliminary data.</text>
</comment>
<sequence length="126" mass="13089">MRCLPGTAYDAGARPARGASPSYAAHPGGASRAAVRLAGEALPRPPRNMPERSGEGARQPEPPAAPASHARVTRSHMNTLRKIFAHAMPQTGVLSGSLEGEGNRSPAAGPPRRPMAEHGNRNEDGS</sequence>
<organism evidence="2 3">
    <name type="scientific">Streptomyces kronopolitis</name>
    <dbReference type="NCBI Taxonomy" id="1612435"/>
    <lineage>
        <taxon>Bacteria</taxon>
        <taxon>Bacillati</taxon>
        <taxon>Actinomycetota</taxon>
        <taxon>Actinomycetes</taxon>
        <taxon>Kitasatosporales</taxon>
        <taxon>Streptomycetaceae</taxon>
        <taxon>Streptomyces</taxon>
    </lineage>
</organism>
<name>A0ABQ2J751_9ACTN</name>
<proteinExistence type="predicted"/>
<reference evidence="3" key="1">
    <citation type="journal article" date="2019" name="Int. J. Syst. Evol. Microbiol.">
        <title>The Global Catalogue of Microorganisms (GCM) 10K type strain sequencing project: providing services to taxonomists for standard genome sequencing and annotation.</title>
        <authorList>
            <consortium name="The Broad Institute Genomics Platform"/>
            <consortium name="The Broad Institute Genome Sequencing Center for Infectious Disease"/>
            <person name="Wu L."/>
            <person name="Ma J."/>
        </authorList>
    </citation>
    <scope>NUCLEOTIDE SEQUENCE [LARGE SCALE GENOMIC DNA]</scope>
    <source>
        <strain evidence="3">CGMCC 4.7323</strain>
    </source>
</reference>
<feature type="region of interest" description="Disordered" evidence="1">
    <location>
        <begin position="1"/>
        <end position="126"/>
    </location>
</feature>
<dbReference type="EMBL" id="BMND01000005">
    <property type="protein sequence ID" value="GGN39750.1"/>
    <property type="molecule type" value="Genomic_DNA"/>
</dbReference>
<evidence type="ECO:0000313" key="2">
    <source>
        <dbReference type="EMBL" id="GGN39750.1"/>
    </source>
</evidence>